<dbReference type="Proteomes" id="UP000824469">
    <property type="component" value="Unassembled WGS sequence"/>
</dbReference>
<protein>
    <submittedName>
        <fullName evidence="1">Uncharacterized protein</fullName>
    </submittedName>
</protein>
<reference evidence="1 2" key="1">
    <citation type="journal article" date="2021" name="Nat. Plants">
        <title>The Taxus genome provides insights into paclitaxel biosynthesis.</title>
        <authorList>
            <person name="Xiong X."/>
            <person name="Gou J."/>
            <person name="Liao Q."/>
            <person name="Li Y."/>
            <person name="Zhou Q."/>
            <person name="Bi G."/>
            <person name="Li C."/>
            <person name="Du R."/>
            <person name="Wang X."/>
            <person name="Sun T."/>
            <person name="Guo L."/>
            <person name="Liang H."/>
            <person name="Lu P."/>
            <person name="Wu Y."/>
            <person name="Zhang Z."/>
            <person name="Ro D.K."/>
            <person name="Shang Y."/>
            <person name="Huang S."/>
            <person name="Yan J."/>
        </authorList>
    </citation>
    <scope>NUCLEOTIDE SEQUENCE [LARGE SCALE GENOMIC DNA]</scope>
    <source>
        <strain evidence="1">Ta-2019</strain>
    </source>
</reference>
<name>A0AA38CH96_TAXCH</name>
<evidence type="ECO:0000313" key="1">
    <source>
        <dbReference type="EMBL" id="KAH9297187.1"/>
    </source>
</evidence>
<evidence type="ECO:0000313" key="2">
    <source>
        <dbReference type="Proteomes" id="UP000824469"/>
    </source>
</evidence>
<dbReference type="AlphaFoldDB" id="A0AA38CH96"/>
<sequence length="206" mass="23345">MHNCLEKANISLSELVRELVFSFSSLNGIVNLVTWFRKPTLSCSSAWKNLQASSDSIFFFPNHSFFSIKMDANRDECPLIVGAQGSPFAHRMFLCCFCCFNVSDECPSWSDKLQGSARRGRECSGSLVNQAAAICGPKWRNVFKRLKRSNSMAMYSGTQTKSRRFQYDPLSYALNFDDGSVDEDEHSLRAFSARFARPIAMPREKE</sequence>
<comment type="caution">
    <text evidence="1">The sequence shown here is derived from an EMBL/GenBank/DDBJ whole genome shotgun (WGS) entry which is preliminary data.</text>
</comment>
<organism evidence="1 2">
    <name type="scientific">Taxus chinensis</name>
    <name type="common">Chinese yew</name>
    <name type="synonym">Taxus wallichiana var. chinensis</name>
    <dbReference type="NCBI Taxonomy" id="29808"/>
    <lineage>
        <taxon>Eukaryota</taxon>
        <taxon>Viridiplantae</taxon>
        <taxon>Streptophyta</taxon>
        <taxon>Embryophyta</taxon>
        <taxon>Tracheophyta</taxon>
        <taxon>Spermatophyta</taxon>
        <taxon>Pinopsida</taxon>
        <taxon>Pinidae</taxon>
        <taxon>Conifers II</taxon>
        <taxon>Cupressales</taxon>
        <taxon>Taxaceae</taxon>
        <taxon>Taxus</taxon>
    </lineage>
</organism>
<dbReference type="PANTHER" id="PTHR47076">
    <property type="entry name" value="NHL DOMAIN PROTEIN"/>
    <property type="match status" value="1"/>
</dbReference>
<keyword evidence="2" id="KW-1185">Reference proteome</keyword>
<dbReference type="EMBL" id="JAHRHJ020000010">
    <property type="protein sequence ID" value="KAH9297187.1"/>
    <property type="molecule type" value="Genomic_DNA"/>
</dbReference>
<dbReference type="PANTHER" id="PTHR47076:SF1">
    <property type="entry name" value="NHL DOMAIN PROTEIN"/>
    <property type="match status" value="1"/>
</dbReference>
<proteinExistence type="predicted"/>
<accession>A0AA38CH96</accession>
<gene>
    <name evidence="1" type="ORF">KI387_028869</name>
</gene>